<protein>
    <submittedName>
        <fullName evidence="1">Uncharacterized protein</fullName>
    </submittedName>
</protein>
<sequence length="100" mass="11469">MSIRYIPKCNISDGKGEKAEVRVGEQVELLQTHPEKPCGEERKYLSHENARFMRRFLEVDGPYTISWIGIWPCGGINLYLKIPGREPGAHARDFRPATQK</sequence>
<comment type="caution">
    <text evidence="1">The sequence shown here is derived from an EMBL/GenBank/DDBJ whole genome shotgun (WGS) entry which is preliminary data.</text>
</comment>
<organism evidence="1 2">
    <name type="scientific">Candidatus Zambryskibacteria bacterium RIFCSPHIGHO2_01_FULL_46_30</name>
    <dbReference type="NCBI Taxonomy" id="1802739"/>
    <lineage>
        <taxon>Bacteria</taxon>
        <taxon>Candidatus Zambryskiibacteriota</taxon>
    </lineage>
</organism>
<dbReference type="Proteomes" id="UP000177746">
    <property type="component" value="Unassembled WGS sequence"/>
</dbReference>
<name>A0A1G2T3E1_9BACT</name>
<gene>
    <name evidence="1" type="ORF">A2665_02290</name>
</gene>
<proteinExistence type="predicted"/>
<dbReference type="AlphaFoldDB" id="A0A1G2T3E1"/>
<evidence type="ECO:0000313" key="2">
    <source>
        <dbReference type="Proteomes" id="UP000177746"/>
    </source>
</evidence>
<reference evidence="1 2" key="1">
    <citation type="journal article" date="2016" name="Nat. Commun.">
        <title>Thousands of microbial genomes shed light on interconnected biogeochemical processes in an aquifer system.</title>
        <authorList>
            <person name="Anantharaman K."/>
            <person name="Brown C.T."/>
            <person name="Hug L.A."/>
            <person name="Sharon I."/>
            <person name="Castelle C.J."/>
            <person name="Probst A.J."/>
            <person name="Thomas B.C."/>
            <person name="Singh A."/>
            <person name="Wilkins M.J."/>
            <person name="Karaoz U."/>
            <person name="Brodie E.L."/>
            <person name="Williams K.H."/>
            <person name="Hubbard S.S."/>
            <person name="Banfield J.F."/>
        </authorList>
    </citation>
    <scope>NUCLEOTIDE SEQUENCE [LARGE SCALE GENOMIC DNA]</scope>
</reference>
<accession>A0A1G2T3E1</accession>
<dbReference type="EMBL" id="MHVI01000010">
    <property type="protein sequence ID" value="OHA91805.1"/>
    <property type="molecule type" value="Genomic_DNA"/>
</dbReference>
<evidence type="ECO:0000313" key="1">
    <source>
        <dbReference type="EMBL" id="OHA91805.1"/>
    </source>
</evidence>